<evidence type="ECO:0000313" key="2">
    <source>
        <dbReference type="EMBL" id="KAF3844970.1"/>
    </source>
</evidence>
<keyword evidence="1" id="KW-0812">Transmembrane</keyword>
<keyword evidence="1" id="KW-1133">Transmembrane helix</keyword>
<proteinExistence type="predicted"/>
<keyword evidence="1" id="KW-0472">Membrane</keyword>
<keyword evidence="3" id="KW-1185">Reference proteome</keyword>
<dbReference type="Proteomes" id="UP000518266">
    <property type="component" value="Unassembled WGS sequence"/>
</dbReference>
<accession>A0A7J5Y6D9</accession>
<dbReference type="GO" id="GO:0033270">
    <property type="term" value="C:paranode region of axon"/>
    <property type="evidence" value="ECO:0007669"/>
    <property type="project" value="InterPro"/>
</dbReference>
<dbReference type="GO" id="GO:0019911">
    <property type="term" value="F:structural constituent of myelin sheath"/>
    <property type="evidence" value="ECO:0007669"/>
    <property type="project" value="InterPro"/>
</dbReference>
<sequence length="67" mass="7451">MPPVQPRRPGRTYPSAVACARYWQNDIGDCYGLEEEEDCSGAMIAVIVVGIILILAILLIILKTYNR</sequence>
<protein>
    <submittedName>
        <fullName evidence="2">Uncharacterized protein</fullName>
    </submittedName>
</protein>
<dbReference type="EMBL" id="JAAKFY010000015">
    <property type="protein sequence ID" value="KAF3844970.1"/>
    <property type="molecule type" value="Genomic_DNA"/>
</dbReference>
<name>A0A7J5Y6D9_DISMA</name>
<dbReference type="GO" id="GO:0031641">
    <property type="term" value="P:regulation of myelination"/>
    <property type="evidence" value="ECO:0007669"/>
    <property type="project" value="InterPro"/>
</dbReference>
<evidence type="ECO:0000256" key="1">
    <source>
        <dbReference type="SAM" id="Phobius"/>
    </source>
</evidence>
<evidence type="ECO:0000313" key="3">
    <source>
        <dbReference type="Proteomes" id="UP000518266"/>
    </source>
</evidence>
<dbReference type="GO" id="GO:0043220">
    <property type="term" value="C:Schmidt-Lanterman incisure"/>
    <property type="evidence" value="ECO:0007669"/>
    <property type="project" value="InterPro"/>
</dbReference>
<gene>
    <name evidence="2" type="ORF">F7725_008133</name>
</gene>
<dbReference type="PANTHER" id="PTHR35974">
    <property type="entry name" value="NONCOMPACT MYELIN-ASSOCIATED PROTEIN"/>
    <property type="match status" value="1"/>
</dbReference>
<dbReference type="GO" id="GO:0005886">
    <property type="term" value="C:plasma membrane"/>
    <property type="evidence" value="ECO:0007669"/>
    <property type="project" value="InterPro"/>
</dbReference>
<comment type="caution">
    <text evidence="2">The sequence shown here is derived from an EMBL/GenBank/DDBJ whole genome shotgun (WGS) entry which is preliminary data.</text>
</comment>
<dbReference type="InterPro" id="IPR038940">
    <property type="entry name" value="NCMAP"/>
</dbReference>
<dbReference type="PANTHER" id="PTHR35974:SF1">
    <property type="entry name" value="NONCOMPACT MYELIN-ASSOCIATED PROTEIN"/>
    <property type="match status" value="1"/>
</dbReference>
<reference evidence="2 3" key="1">
    <citation type="submission" date="2020-03" db="EMBL/GenBank/DDBJ databases">
        <title>Dissostichus mawsoni Genome sequencing and assembly.</title>
        <authorList>
            <person name="Park H."/>
        </authorList>
    </citation>
    <scope>NUCLEOTIDE SEQUENCE [LARGE SCALE GENOMIC DNA]</scope>
    <source>
        <strain evidence="2">DM0001</strain>
        <tissue evidence="2">Muscle</tissue>
    </source>
</reference>
<dbReference type="AlphaFoldDB" id="A0A7J5Y6D9"/>
<organism evidence="2 3">
    <name type="scientific">Dissostichus mawsoni</name>
    <name type="common">Antarctic cod</name>
    <dbReference type="NCBI Taxonomy" id="36200"/>
    <lineage>
        <taxon>Eukaryota</taxon>
        <taxon>Metazoa</taxon>
        <taxon>Chordata</taxon>
        <taxon>Craniata</taxon>
        <taxon>Vertebrata</taxon>
        <taxon>Euteleostomi</taxon>
        <taxon>Actinopterygii</taxon>
        <taxon>Neopterygii</taxon>
        <taxon>Teleostei</taxon>
        <taxon>Neoteleostei</taxon>
        <taxon>Acanthomorphata</taxon>
        <taxon>Eupercaria</taxon>
        <taxon>Perciformes</taxon>
        <taxon>Notothenioidei</taxon>
        <taxon>Nototheniidae</taxon>
        <taxon>Dissostichus</taxon>
    </lineage>
</organism>
<feature type="transmembrane region" description="Helical" evidence="1">
    <location>
        <begin position="42"/>
        <end position="62"/>
    </location>
</feature>